<dbReference type="PROSITE" id="PS51257">
    <property type="entry name" value="PROKAR_LIPOPROTEIN"/>
    <property type="match status" value="1"/>
</dbReference>
<dbReference type="SUPFAM" id="SSF51004">
    <property type="entry name" value="C-terminal (heme d1) domain of cytochrome cd1-nitrite reductase"/>
    <property type="match status" value="1"/>
</dbReference>
<feature type="non-terminal residue" evidence="1">
    <location>
        <position position="261"/>
    </location>
</feature>
<dbReference type="InterPro" id="IPR015943">
    <property type="entry name" value="WD40/YVTN_repeat-like_dom_sf"/>
</dbReference>
<gene>
    <name evidence="1" type="ORF">METZ01_LOCUS370964</name>
</gene>
<organism evidence="1">
    <name type="scientific">marine metagenome</name>
    <dbReference type="NCBI Taxonomy" id="408172"/>
    <lineage>
        <taxon>unclassified sequences</taxon>
        <taxon>metagenomes</taxon>
        <taxon>ecological metagenomes</taxon>
    </lineage>
</organism>
<accession>A0A382T7I1</accession>
<name>A0A382T7I1_9ZZZZ</name>
<protein>
    <submittedName>
        <fullName evidence="1">Uncharacterized protein</fullName>
    </submittedName>
</protein>
<dbReference type="InterPro" id="IPR011048">
    <property type="entry name" value="Haem_d1_sf"/>
</dbReference>
<dbReference type="AlphaFoldDB" id="A0A382T7I1"/>
<proteinExistence type="predicted"/>
<dbReference type="EMBL" id="UINC01134519">
    <property type="protein sequence ID" value="SVD18110.1"/>
    <property type="molecule type" value="Genomic_DNA"/>
</dbReference>
<evidence type="ECO:0000313" key="1">
    <source>
        <dbReference type="EMBL" id="SVD18110.1"/>
    </source>
</evidence>
<reference evidence="1" key="1">
    <citation type="submission" date="2018-05" db="EMBL/GenBank/DDBJ databases">
        <authorList>
            <person name="Lanie J.A."/>
            <person name="Ng W.-L."/>
            <person name="Kazmierczak K.M."/>
            <person name="Andrzejewski T.M."/>
            <person name="Davidsen T.M."/>
            <person name="Wayne K.J."/>
            <person name="Tettelin H."/>
            <person name="Glass J.I."/>
            <person name="Rusch D."/>
            <person name="Podicherti R."/>
            <person name="Tsui H.-C.T."/>
            <person name="Winkler M.E."/>
        </authorList>
    </citation>
    <scope>NUCLEOTIDE SEQUENCE</scope>
</reference>
<dbReference type="Gene3D" id="2.130.10.10">
    <property type="entry name" value="YVTN repeat-like/Quinoprotein amine dehydrogenase"/>
    <property type="match status" value="1"/>
</dbReference>
<sequence length="261" mass="28800">MKNKALLITLVAILVGLIFGCVAATKQGPHHAKGTKFGAPTEGMSVEEYQSLVFLDPQNTIRSDWNAVRGMSGNFFIDNQGDPTVSVVDYVKGETIKKIQMGETGNHHIFLIPGLRYAWSSQRYEKDVFWTIDLTTQEVVDKFNLSMKGKKVIAPLHVGFAYTQPLAVTGNILDKKKGYLTLLSTATRRPIDIIEISCPGARDAMFTLDDSKIFTTCQQEPKGMAVVDVQSRKEIMWWDIKGGRAGGMTPDGKYFMVGASG</sequence>